<proteinExistence type="predicted"/>
<keyword evidence="2" id="KW-1185">Reference proteome</keyword>
<dbReference type="AlphaFoldDB" id="A0A5S4YD73"/>
<evidence type="ECO:0000313" key="2">
    <source>
        <dbReference type="Proteomes" id="UP000324797"/>
    </source>
</evidence>
<reference evidence="1 2" key="1">
    <citation type="submission" date="2019-08" db="EMBL/GenBank/DDBJ databases">
        <title>Bradyrhizobium hipponensis sp. nov., a rhizobium isolated from a Lupinus angustifolius root nodule in Tunisia.</title>
        <authorList>
            <person name="Off K."/>
            <person name="Rejili M."/>
            <person name="Mars M."/>
            <person name="Brachmann A."/>
            <person name="Marin M."/>
        </authorList>
    </citation>
    <scope>NUCLEOTIDE SEQUENCE [LARGE SCALE GENOMIC DNA]</scope>
    <source>
        <strain evidence="2">aSej3</strain>
    </source>
</reference>
<accession>A0A5S4YD73</accession>
<evidence type="ECO:0000313" key="1">
    <source>
        <dbReference type="EMBL" id="TYO62361.1"/>
    </source>
</evidence>
<dbReference type="Proteomes" id="UP000324797">
    <property type="component" value="Unassembled WGS sequence"/>
</dbReference>
<comment type="caution">
    <text evidence="1">The sequence shown here is derived from an EMBL/GenBank/DDBJ whole genome shotgun (WGS) entry which is preliminary data.</text>
</comment>
<gene>
    <name evidence="1" type="ORF">FXV83_33440</name>
</gene>
<name>A0A5S4YD73_9BRAD</name>
<sequence>MLPIIKWNSRYSAREWVTTAGALVVQLSALNARRLSESKPRPPSWKHFDDTHHWDSTAEEWIPNDEVIVKAGYFQDGVARESHAINCSTKAEGRG</sequence>
<organism evidence="1 2">
    <name type="scientific">Bradyrhizobium hipponense</name>
    <dbReference type="NCBI Taxonomy" id="2605638"/>
    <lineage>
        <taxon>Bacteria</taxon>
        <taxon>Pseudomonadati</taxon>
        <taxon>Pseudomonadota</taxon>
        <taxon>Alphaproteobacteria</taxon>
        <taxon>Hyphomicrobiales</taxon>
        <taxon>Nitrobacteraceae</taxon>
        <taxon>Bradyrhizobium</taxon>
    </lineage>
</organism>
<protein>
    <submittedName>
        <fullName evidence="1">Uncharacterized protein</fullName>
    </submittedName>
</protein>
<dbReference type="EMBL" id="VSTH01000138">
    <property type="protein sequence ID" value="TYO62361.1"/>
    <property type="molecule type" value="Genomic_DNA"/>
</dbReference>